<feature type="compositionally biased region" description="Basic residues" evidence="2">
    <location>
        <begin position="833"/>
        <end position="848"/>
    </location>
</feature>
<feature type="region of interest" description="Disordered" evidence="2">
    <location>
        <begin position="823"/>
        <end position="848"/>
    </location>
</feature>
<dbReference type="PANTHER" id="PTHR13561:SF20">
    <property type="entry name" value="DNA TOPOISOMERASE 2-BINDING PROTEIN 1"/>
    <property type="match status" value="1"/>
</dbReference>
<feature type="compositionally biased region" description="Acidic residues" evidence="2">
    <location>
        <begin position="30"/>
        <end position="39"/>
    </location>
</feature>
<accession>A0A167MI36</accession>
<feature type="domain" description="BRCT" evidence="3">
    <location>
        <begin position="143"/>
        <end position="244"/>
    </location>
</feature>
<dbReference type="PANTHER" id="PTHR13561">
    <property type="entry name" value="DNA REPLICATION REGULATOR DPB11-RELATED"/>
    <property type="match status" value="1"/>
</dbReference>
<dbReference type="Proteomes" id="UP000076738">
    <property type="component" value="Unassembled WGS sequence"/>
</dbReference>
<name>A0A167MI36_CALVF</name>
<dbReference type="SUPFAM" id="SSF52113">
    <property type="entry name" value="BRCT domain"/>
    <property type="match status" value="4"/>
</dbReference>
<proteinExistence type="predicted"/>
<feature type="domain" description="BRCT" evidence="3">
    <location>
        <begin position="52"/>
        <end position="126"/>
    </location>
</feature>
<dbReference type="AlphaFoldDB" id="A0A167MI36"/>
<organism evidence="4 5">
    <name type="scientific">Calocera viscosa (strain TUFC12733)</name>
    <dbReference type="NCBI Taxonomy" id="1330018"/>
    <lineage>
        <taxon>Eukaryota</taxon>
        <taxon>Fungi</taxon>
        <taxon>Dikarya</taxon>
        <taxon>Basidiomycota</taxon>
        <taxon>Agaricomycotina</taxon>
        <taxon>Dacrymycetes</taxon>
        <taxon>Dacrymycetales</taxon>
        <taxon>Dacrymycetaceae</taxon>
        <taxon>Calocera</taxon>
    </lineage>
</organism>
<evidence type="ECO:0000313" key="5">
    <source>
        <dbReference type="Proteomes" id="UP000076738"/>
    </source>
</evidence>
<evidence type="ECO:0000259" key="3">
    <source>
        <dbReference type="PROSITE" id="PS50172"/>
    </source>
</evidence>
<keyword evidence="1" id="KW-0677">Repeat</keyword>
<feature type="compositionally biased region" description="Low complexity" evidence="2">
    <location>
        <begin position="630"/>
        <end position="640"/>
    </location>
</feature>
<feature type="domain" description="BRCT" evidence="3">
    <location>
        <begin position="547"/>
        <end position="612"/>
    </location>
</feature>
<feature type="region of interest" description="Disordered" evidence="2">
    <location>
        <begin position="249"/>
        <end position="287"/>
    </location>
</feature>
<evidence type="ECO:0000256" key="2">
    <source>
        <dbReference type="SAM" id="MobiDB-lite"/>
    </source>
</evidence>
<feature type="compositionally biased region" description="Polar residues" evidence="2">
    <location>
        <begin position="656"/>
        <end position="683"/>
    </location>
</feature>
<sequence>MRRGHGSTKVPNVKLRPPPPKEKAKKRVVEDDDSMDVDEGPSRAAAHRDYSKGAKPFAKVILCSTGIKDKVTLFRQASELGAVCQHDLTSDITHLVATETGSAKYNCAIENGMMVMLPEWVEETYKLWLDGNDIDFQESVRKYHLPFLSGFTVCLTGDIDVEQRREISRLIGFHGGIYSSSLTKQCSHLLVSAASYDVVANTDKVRFALRVNKENKARMHVLWLEWFWDCMTVAGKLDESSYRIELDRPQPRAAAATQRVTTLTSTSSTTSASQTAPPRPPPTAVMVDVSKDIPEPGLAPSMSEGQRSTQQMALWHQLQQANLPGSSQTNSQKKRSKIVIDLPPLDEVLVAAPLSANPGGAAAIRLATPVVDESKSILSRLALSKASSFNPSSDAASKLKAAPFNQSVLPAGPSTQTSQRKKSIFEGMSFCLLGDARTTVLEGAIQSSGGTVLNRDSQSSEEGDEPTWCILRLNTGSRHLPRGASGPSLAKYVTECWVEECLHEERVCNPDEHVTFRPILVSTPIPNLRQMRLHISGLEEGNSLYTQRLARTLGAQVAVVFSKKSTTHLICPAPSGIKYEHAVQWGIPTLRPDWLYDMARTGAIPQPSSYDVSIAAPGPASVDVTDHMHLISAPPHSSPILPSPPQENVQPPGLASSPTLQASSSNPRLRVSQRGSSTMSSPASRLRSGKALNKIRTSSAGVEALSHLAVAMGEKRKSSTPDVEEKALPAKKRTRPVTRVKSGDISGPSTSTGKSTFTPLQAFNVDEAVSAAGDTSTEISFEVPLGESMRVTYEDPESRAEKRKLMKLIGVLPESVDAAAALEPLEPPMVGARRPRPRPTNKRTTRQS</sequence>
<feature type="region of interest" description="Disordered" evidence="2">
    <location>
        <begin position="630"/>
        <end position="692"/>
    </location>
</feature>
<dbReference type="Gene3D" id="3.40.50.10190">
    <property type="entry name" value="BRCT domain"/>
    <property type="match status" value="4"/>
</dbReference>
<dbReference type="GO" id="GO:0006270">
    <property type="term" value="P:DNA replication initiation"/>
    <property type="evidence" value="ECO:0007669"/>
    <property type="project" value="TreeGrafter"/>
</dbReference>
<dbReference type="EMBL" id="KV417283">
    <property type="protein sequence ID" value="KZO96737.1"/>
    <property type="molecule type" value="Genomic_DNA"/>
</dbReference>
<feature type="compositionally biased region" description="Low complexity" evidence="2">
    <location>
        <begin position="251"/>
        <end position="276"/>
    </location>
</feature>
<dbReference type="Pfam" id="PF00533">
    <property type="entry name" value="BRCT"/>
    <property type="match status" value="1"/>
</dbReference>
<feature type="region of interest" description="Disordered" evidence="2">
    <location>
        <begin position="1"/>
        <end position="49"/>
    </location>
</feature>
<reference evidence="4 5" key="1">
    <citation type="journal article" date="2016" name="Mol. Biol. Evol.">
        <title>Comparative Genomics of Early-Diverging Mushroom-Forming Fungi Provides Insights into the Origins of Lignocellulose Decay Capabilities.</title>
        <authorList>
            <person name="Nagy L.G."/>
            <person name="Riley R."/>
            <person name="Tritt A."/>
            <person name="Adam C."/>
            <person name="Daum C."/>
            <person name="Floudas D."/>
            <person name="Sun H."/>
            <person name="Yadav J.S."/>
            <person name="Pangilinan J."/>
            <person name="Larsson K.H."/>
            <person name="Matsuura K."/>
            <person name="Barry K."/>
            <person name="Labutti K."/>
            <person name="Kuo R."/>
            <person name="Ohm R.A."/>
            <person name="Bhattacharya S.S."/>
            <person name="Shirouzu T."/>
            <person name="Yoshinaga Y."/>
            <person name="Martin F.M."/>
            <person name="Grigoriev I.V."/>
            <person name="Hibbett D.S."/>
        </authorList>
    </citation>
    <scope>NUCLEOTIDE SEQUENCE [LARGE SCALE GENOMIC DNA]</scope>
    <source>
        <strain evidence="4 5">TUFC12733</strain>
    </source>
</reference>
<dbReference type="GO" id="GO:0033314">
    <property type="term" value="P:mitotic DNA replication checkpoint signaling"/>
    <property type="evidence" value="ECO:0007669"/>
    <property type="project" value="TreeGrafter"/>
</dbReference>
<dbReference type="CDD" id="cd17731">
    <property type="entry name" value="BRCT_TopBP1_rpt2_like"/>
    <property type="match status" value="1"/>
</dbReference>
<dbReference type="SMART" id="SM00292">
    <property type="entry name" value="BRCT"/>
    <property type="match status" value="4"/>
</dbReference>
<evidence type="ECO:0000313" key="4">
    <source>
        <dbReference type="EMBL" id="KZO96737.1"/>
    </source>
</evidence>
<dbReference type="STRING" id="1330018.A0A167MI36"/>
<keyword evidence="5" id="KW-1185">Reference proteome</keyword>
<protein>
    <recommendedName>
        <fullName evidence="3">BRCT domain-containing protein</fullName>
    </recommendedName>
</protein>
<feature type="domain" description="BRCT" evidence="3">
    <location>
        <begin position="420"/>
        <end position="515"/>
    </location>
</feature>
<dbReference type="InterPro" id="IPR001357">
    <property type="entry name" value="BRCT_dom"/>
</dbReference>
<gene>
    <name evidence="4" type="ORF">CALVIDRAFT_598269</name>
</gene>
<dbReference type="GO" id="GO:0007095">
    <property type="term" value="P:mitotic G2 DNA damage checkpoint signaling"/>
    <property type="evidence" value="ECO:0007669"/>
    <property type="project" value="TreeGrafter"/>
</dbReference>
<dbReference type="InterPro" id="IPR036420">
    <property type="entry name" value="BRCT_dom_sf"/>
</dbReference>
<dbReference type="InterPro" id="IPR059215">
    <property type="entry name" value="BRCT2_TopBP1-like"/>
</dbReference>
<dbReference type="OrthoDB" id="251770at2759"/>
<feature type="compositionally biased region" description="Basic residues" evidence="2">
    <location>
        <begin position="729"/>
        <end position="738"/>
    </location>
</feature>
<evidence type="ECO:0000256" key="1">
    <source>
        <dbReference type="ARBA" id="ARBA00022737"/>
    </source>
</evidence>
<feature type="region of interest" description="Disordered" evidence="2">
    <location>
        <begin position="712"/>
        <end position="753"/>
    </location>
</feature>
<dbReference type="Pfam" id="PF12738">
    <property type="entry name" value="PTCB-BRCT"/>
    <property type="match status" value="2"/>
</dbReference>
<dbReference type="PROSITE" id="PS50172">
    <property type="entry name" value="BRCT"/>
    <property type="match status" value="4"/>
</dbReference>
<feature type="compositionally biased region" description="Basic and acidic residues" evidence="2">
    <location>
        <begin position="713"/>
        <end position="728"/>
    </location>
</feature>